<comment type="similarity">
    <text evidence="1">Belongs to the SNF7 family.</text>
</comment>
<proteinExistence type="inferred from homology"/>
<evidence type="ECO:0000313" key="2">
    <source>
        <dbReference type="Proteomes" id="UP000050795"/>
    </source>
</evidence>
<reference evidence="2" key="1">
    <citation type="submission" date="2022-06" db="EMBL/GenBank/DDBJ databases">
        <authorList>
            <person name="Berger JAMES D."/>
            <person name="Berger JAMES D."/>
        </authorList>
    </citation>
    <scope>NUCLEOTIDE SEQUENCE [LARGE SCALE GENOMIC DNA]</scope>
</reference>
<name>A0AA85JR84_TRIRE</name>
<sequence>MQLFGRKKDPKAQINQMVSVLRREKYPLERDIQTHLRQQKQMEVAIRKCAKQSDMASAKIFAREYAASKKAVARLYTALSQIDSVSMELRHLVAMSKLTAGIQKSTAVMTAMSSLVKLPEIQATMQNLSKEMMKAGIMEEMLDDTMESSLGHHEEMDELAAAEVDKIIWDITAGQLGEAPEPADHSLSISVPQSVLPASNLLDKDETDLEMDARLAALRS</sequence>
<accession>A0AA85JR84</accession>
<organism evidence="2 3">
    <name type="scientific">Trichobilharzia regenti</name>
    <name type="common">Nasal bird schistosome</name>
    <dbReference type="NCBI Taxonomy" id="157069"/>
    <lineage>
        <taxon>Eukaryota</taxon>
        <taxon>Metazoa</taxon>
        <taxon>Spiralia</taxon>
        <taxon>Lophotrochozoa</taxon>
        <taxon>Platyhelminthes</taxon>
        <taxon>Trematoda</taxon>
        <taxon>Digenea</taxon>
        <taxon>Strigeidida</taxon>
        <taxon>Schistosomatoidea</taxon>
        <taxon>Schistosomatidae</taxon>
        <taxon>Trichobilharzia</taxon>
    </lineage>
</organism>
<keyword evidence="2" id="KW-1185">Reference proteome</keyword>
<evidence type="ECO:0008006" key="4">
    <source>
        <dbReference type="Google" id="ProtNLM"/>
    </source>
</evidence>
<dbReference type="InterPro" id="IPR005024">
    <property type="entry name" value="Snf7_fam"/>
</dbReference>
<dbReference type="WBParaSite" id="TREG1_40210.1">
    <property type="protein sequence ID" value="TREG1_40210.1"/>
    <property type="gene ID" value="TREG1_40210"/>
</dbReference>
<dbReference type="Pfam" id="PF03357">
    <property type="entry name" value="Snf7"/>
    <property type="match status" value="1"/>
</dbReference>
<evidence type="ECO:0000313" key="3">
    <source>
        <dbReference type="WBParaSite" id="TREG1_40210.1"/>
    </source>
</evidence>
<protein>
    <recommendedName>
        <fullName evidence="4">Charged multivesicular body protein 3</fullName>
    </recommendedName>
</protein>
<dbReference type="AlphaFoldDB" id="A0AA85JR84"/>
<reference evidence="3" key="2">
    <citation type="submission" date="2023-11" db="UniProtKB">
        <authorList>
            <consortium name="WormBaseParasite"/>
        </authorList>
    </citation>
    <scope>IDENTIFICATION</scope>
</reference>
<dbReference type="GO" id="GO:0007034">
    <property type="term" value="P:vacuolar transport"/>
    <property type="evidence" value="ECO:0007669"/>
    <property type="project" value="InterPro"/>
</dbReference>
<evidence type="ECO:0000256" key="1">
    <source>
        <dbReference type="ARBA" id="ARBA00006190"/>
    </source>
</evidence>
<dbReference type="PANTHER" id="PTHR10476">
    <property type="entry name" value="CHARGED MULTIVESICULAR BODY PROTEIN"/>
    <property type="match status" value="1"/>
</dbReference>
<dbReference type="Proteomes" id="UP000050795">
    <property type="component" value="Unassembled WGS sequence"/>
</dbReference>
<dbReference type="Gene3D" id="6.10.140.1230">
    <property type="match status" value="1"/>
</dbReference>